<reference evidence="3" key="1">
    <citation type="journal article" date="2019" name="Int. J. Syst. Evol. Microbiol.">
        <title>The Global Catalogue of Microorganisms (GCM) 10K type strain sequencing project: providing services to taxonomists for standard genome sequencing and annotation.</title>
        <authorList>
            <consortium name="The Broad Institute Genomics Platform"/>
            <consortium name="The Broad Institute Genome Sequencing Center for Infectious Disease"/>
            <person name="Wu L."/>
            <person name="Ma J."/>
        </authorList>
    </citation>
    <scope>NUCLEOTIDE SEQUENCE [LARGE SCALE GENOMIC DNA]</scope>
    <source>
        <strain evidence="3">CGMCC 1.12479</strain>
    </source>
</reference>
<keyword evidence="1" id="KW-0732">Signal</keyword>
<gene>
    <name evidence="2" type="ORF">GCM10010993_26580</name>
</gene>
<sequence length="252" mass="26929">MKNRFTKMAAKVFTLTMLCAAIAYSPSYAQEADDKFSMSVTLNSDQFFGFYPFFSGSYSVNEKVDFTFYGILWSGGTGGNQGSGGGWGNWTEFGVGVGFEPAEGISVSPQIGITGGNLLSSGTAGPSIFGDGIVPNLTIGLDKAKTEGEIYLGFYAPLRNEAPTGGTTLSYLHYWANFGFKASEFLSIGAHYEHLINTGGSEVTSSTDVYQWLGPYVQFSKPSGGAFARLSFGTDLVEGNDSFFKVTTGFSF</sequence>
<dbReference type="RefSeq" id="WP_229744468.1">
    <property type="nucleotide sequence ID" value="NZ_BMFD01000010.1"/>
</dbReference>
<dbReference type="EMBL" id="BMFD01000010">
    <property type="protein sequence ID" value="GGC46647.1"/>
    <property type="molecule type" value="Genomic_DNA"/>
</dbReference>
<feature type="chain" id="PRO_5046927598" evidence="1">
    <location>
        <begin position="30"/>
        <end position="252"/>
    </location>
</feature>
<organism evidence="2 3">
    <name type="scientific">Belliella aquatica</name>
    <dbReference type="NCBI Taxonomy" id="1323734"/>
    <lineage>
        <taxon>Bacteria</taxon>
        <taxon>Pseudomonadati</taxon>
        <taxon>Bacteroidota</taxon>
        <taxon>Cytophagia</taxon>
        <taxon>Cytophagales</taxon>
        <taxon>Cyclobacteriaceae</taxon>
        <taxon>Belliella</taxon>
    </lineage>
</organism>
<accession>A0ABQ1MU85</accession>
<keyword evidence="3" id="KW-1185">Reference proteome</keyword>
<feature type="signal peptide" evidence="1">
    <location>
        <begin position="1"/>
        <end position="29"/>
    </location>
</feature>
<comment type="caution">
    <text evidence="2">The sequence shown here is derived from an EMBL/GenBank/DDBJ whole genome shotgun (WGS) entry which is preliminary data.</text>
</comment>
<dbReference type="Pfam" id="PF20507">
    <property type="entry name" value="DUF6733"/>
    <property type="match status" value="1"/>
</dbReference>
<proteinExistence type="predicted"/>
<evidence type="ECO:0000313" key="3">
    <source>
        <dbReference type="Proteomes" id="UP000635885"/>
    </source>
</evidence>
<protein>
    <submittedName>
        <fullName evidence="2">Uncharacterized protein</fullName>
    </submittedName>
</protein>
<name>A0ABQ1MU85_9BACT</name>
<evidence type="ECO:0000256" key="1">
    <source>
        <dbReference type="SAM" id="SignalP"/>
    </source>
</evidence>
<evidence type="ECO:0000313" key="2">
    <source>
        <dbReference type="EMBL" id="GGC46647.1"/>
    </source>
</evidence>
<dbReference type="InterPro" id="IPR046620">
    <property type="entry name" value="DUF6733"/>
</dbReference>
<dbReference type="Proteomes" id="UP000635885">
    <property type="component" value="Unassembled WGS sequence"/>
</dbReference>